<organism evidence="2 3">
    <name type="scientific">Paracholeplasma manati</name>
    <dbReference type="NCBI Taxonomy" id="591373"/>
    <lineage>
        <taxon>Bacteria</taxon>
        <taxon>Bacillati</taxon>
        <taxon>Mycoplasmatota</taxon>
        <taxon>Mollicutes</taxon>
        <taxon>Acholeplasmatales</taxon>
        <taxon>Acholeplasmataceae</taxon>
        <taxon>Paracholeplasma</taxon>
    </lineage>
</organism>
<dbReference type="PANTHER" id="PTHR33169">
    <property type="entry name" value="PADR-FAMILY TRANSCRIPTIONAL REGULATOR"/>
    <property type="match status" value="1"/>
</dbReference>
<protein>
    <submittedName>
        <fullName evidence="2">PadR family transcriptional regulator</fullName>
    </submittedName>
</protein>
<comment type="caution">
    <text evidence="2">The sequence shown here is derived from an EMBL/GenBank/DDBJ whole genome shotgun (WGS) entry which is preliminary data.</text>
</comment>
<dbReference type="SUPFAM" id="SSF46785">
    <property type="entry name" value="Winged helix' DNA-binding domain"/>
    <property type="match status" value="1"/>
</dbReference>
<dbReference type="RefSeq" id="WP_263609024.1">
    <property type="nucleotide sequence ID" value="NZ_JAOVQM010000011.1"/>
</dbReference>
<dbReference type="InterPro" id="IPR036388">
    <property type="entry name" value="WH-like_DNA-bd_sf"/>
</dbReference>
<evidence type="ECO:0000313" key="2">
    <source>
        <dbReference type="EMBL" id="MCV2232835.1"/>
    </source>
</evidence>
<proteinExistence type="predicted"/>
<dbReference type="InterPro" id="IPR005149">
    <property type="entry name" value="Tscrpt_reg_PadR_N"/>
</dbReference>
<dbReference type="Gene3D" id="1.10.10.10">
    <property type="entry name" value="Winged helix-like DNA-binding domain superfamily/Winged helix DNA-binding domain"/>
    <property type="match status" value="1"/>
</dbReference>
<reference evidence="2" key="1">
    <citation type="submission" date="2022-09" db="EMBL/GenBank/DDBJ databases">
        <title>Novel Mycoplasma species identified in domestic and wild animals.</title>
        <authorList>
            <person name="Volokhov D.V."/>
            <person name="Furtak V.A."/>
            <person name="Zagorodnyaya T.A."/>
        </authorList>
    </citation>
    <scope>NUCLEOTIDE SEQUENCE</scope>
    <source>
        <strain evidence="2">Oakley</strain>
    </source>
</reference>
<name>A0ABT2Y7W6_9MOLU</name>
<dbReference type="EMBL" id="JAOVQM010000011">
    <property type="protein sequence ID" value="MCV2232835.1"/>
    <property type="molecule type" value="Genomic_DNA"/>
</dbReference>
<evidence type="ECO:0000313" key="3">
    <source>
        <dbReference type="Proteomes" id="UP001177160"/>
    </source>
</evidence>
<dbReference type="InterPro" id="IPR036390">
    <property type="entry name" value="WH_DNA-bd_sf"/>
</dbReference>
<keyword evidence="3" id="KW-1185">Reference proteome</keyword>
<gene>
    <name evidence="2" type="ORF">N7548_08385</name>
</gene>
<evidence type="ECO:0000259" key="1">
    <source>
        <dbReference type="Pfam" id="PF03551"/>
    </source>
</evidence>
<dbReference type="Proteomes" id="UP001177160">
    <property type="component" value="Unassembled WGS sequence"/>
</dbReference>
<dbReference type="InterPro" id="IPR052509">
    <property type="entry name" value="Metal_resp_DNA-bind_regulator"/>
</dbReference>
<accession>A0ABT2Y7W6</accession>
<dbReference type="PANTHER" id="PTHR33169:SF14">
    <property type="entry name" value="TRANSCRIPTIONAL REGULATOR RV3488"/>
    <property type="match status" value="1"/>
</dbReference>
<sequence length="107" mass="12890">MDQRFMKKLYLGFLNVHILYHASKEPIYGVWMIEELNHHGYHVGPSHIYPMLRDLTKEHLLTMTEKLEHGKIRKYYTITSLGLEVLKELKQRARELSKEVFYENRES</sequence>
<feature type="domain" description="Transcription regulator PadR N-terminal" evidence="1">
    <location>
        <begin position="18"/>
        <end position="88"/>
    </location>
</feature>
<dbReference type="Pfam" id="PF03551">
    <property type="entry name" value="PadR"/>
    <property type="match status" value="1"/>
</dbReference>